<sequence>MLLTVLAVIVQRTASDLRCSFYSQTVSMILICIMKNKNIRILSLLIRSNKRHFIPSVVHLSYLVLRRGNLALLPTANCISSLHQLYFSVMGLMSRTAIRRFRFKLSNSSTDWRWIDVKSYIAAA</sequence>
<dbReference type="AlphaFoldDB" id="A0A0N4WFV8"/>
<reference evidence="2 3" key="2">
    <citation type="submission" date="2018-11" db="EMBL/GenBank/DDBJ databases">
        <authorList>
            <consortium name="Pathogen Informatics"/>
        </authorList>
    </citation>
    <scope>NUCLEOTIDE SEQUENCE [LARGE SCALE GENOMIC DNA]</scope>
    <source>
        <strain evidence="2 3">MHpl1</strain>
    </source>
</reference>
<name>A0A0N4WFV8_HAEPC</name>
<evidence type="ECO:0000256" key="1">
    <source>
        <dbReference type="SAM" id="SignalP"/>
    </source>
</evidence>
<organism evidence="4">
    <name type="scientific">Haemonchus placei</name>
    <name type="common">Barber's pole worm</name>
    <dbReference type="NCBI Taxonomy" id="6290"/>
    <lineage>
        <taxon>Eukaryota</taxon>
        <taxon>Metazoa</taxon>
        <taxon>Ecdysozoa</taxon>
        <taxon>Nematoda</taxon>
        <taxon>Chromadorea</taxon>
        <taxon>Rhabditida</taxon>
        <taxon>Rhabditina</taxon>
        <taxon>Rhabditomorpha</taxon>
        <taxon>Strongyloidea</taxon>
        <taxon>Trichostrongylidae</taxon>
        <taxon>Haemonchus</taxon>
    </lineage>
</organism>
<keyword evidence="3" id="KW-1185">Reference proteome</keyword>
<reference evidence="4" key="1">
    <citation type="submission" date="2017-02" db="UniProtKB">
        <authorList>
            <consortium name="WormBaseParasite"/>
        </authorList>
    </citation>
    <scope>IDENTIFICATION</scope>
</reference>
<accession>A0A0N4WFV8</accession>
<dbReference type="Proteomes" id="UP000268014">
    <property type="component" value="Unassembled WGS sequence"/>
</dbReference>
<dbReference type="OrthoDB" id="5898921at2759"/>
<keyword evidence="1" id="KW-0732">Signal</keyword>
<gene>
    <name evidence="2" type="ORF">HPLM_LOCUS9635</name>
</gene>
<evidence type="ECO:0000313" key="3">
    <source>
        <dbReference type="Proteomes" id="UP000268014"/>
    </source>
</evidence>
<dbReference type="EMBL" id="UZAF01017110">
    <property type="protein sequence ID" value="VDO38015.1"/>
    <property type="molecule type" value="Genomic_DNA"/>
</dbReference>
<evidence type="ECO:0000313" key="2">
    <source>
        <dbReference type="EMBL" id="VDO38015.1"/>
    </source>
</evidence>
<feature type="signal peptide" evidence="1">
    <location>
        <begin position="1"/>
        <end position="15"/>
    </location>
</feature>
<proteinExistence type="predicted"/>
<evidence type="ECO:0000313" key="4">
    <source>
        <dbReference type="WBParaSite" id="HPLM_0000964301-mRNA-1"/>
    </source>
</evidence>
<feature type="chain" id="PRO_5043123652" evidence="1">
    <location>
        <begin position="16"/>
        <end position="124"/>
    </location>
</feature>
<dbReference type="WBParaSite" id="HPLM_0000964301-mRNA-1">
    <property type="protein sequence ID" value="HPLM_0000964301-mRNA-1"/>
    <property type="gene ID" value="HPLM_0000964301"/>
</dbReference>
<protein>
    <submittedName>
        <fullName evidence="4">Secreted protein</fullName>
    </submittedName>
</protein>